<gene>
    <name evidence="2" type="ORF">SERLADRAFT_415418</name>
</gene>
<dbReference type="OrthoDB" id="3258262at2759"/>
<dbReference type="GeneID" id="18813381"/>
<dbReference type="EMBL" id="GL945434">
    <property type="protein sequence ID" value="EGO24253.1"/>
    <property type="molecule type" value="Genomic_DNA"/>
</dbReference>
<feature type="region of interest" description="Disordered" evidence="1">
    <location>
        <begin position="314"/>
        <end position="335"/>
    </location>
</feature>
<name>F8NVU2_SERL9</name>
<dbReference type="RefSeq" id="XP_007318272.1">
    <property type="nucleotide sequence ID" value="XM_007318210.1"/>
</dbReference>
<proteinExistence type="predicted"/>
<organism>
    <name type="scientific">Serpula lacrymans var. lacrymans (strain S7.9)</name>
    <name type="common">Dry rot fungus</name>
    <dbReference type="NCBI Taxonomy" id="578457"/>
    <lineage>
        <taxon>Eukaryota</taxon>
        <taxon>Fungi</taxon>
        <taxon>Dikarya</taxon>
        <taxon>Basidiomycota</taxon>
        <taxon>Agaricomycotina</taxon>
        <taxon>Agaricomycetes</taxon>
        <taxon>Agaricomycetidae</taxon>
        <taxon>Boletales</taxon>
        <taxon>Coniophorineae</taxon>
        <taxon>Serpulaceae</taxon>
        <taxon>Serpula</taxon>
    </lineage>
</organism>
<evidence type="ECO:0000256" key="1">
    <source>
        <dbReference type="SAM" id="MobiDB-lite"/>
    </source>
</evidence>
<reference evidence="2" key="1">
    <citation type="submission" date="2011-04" db="EMBL/GenBank/DDBJ databases">
        <title>Evolution of plant cell wall degrading machinery underlies the functional diversity of forest fungi.</title>
        <authorList>
            <consortium name="US DOE Joint Genome Institute (JGI-PGF)"/>
            <person name="Eastwood D.C."/>
            <person name="Floudas D."/>
            <person name="Binder M."/>
            <person name="Majcherczyk A."/>
            <person name="Schneider P."/>
            <person name="Aerts A."/>
            <person name="Asiegbu F.O."/>
            <person name="Baker S.E."/>
            <person name="Barry K."/>
            <person name="Bendiksby M."/>
            <person name="Blumentritt M."/>
            <person name="Coutinho P.M."/>
            <person name="Cullen D."/>
            <person name="Cullen D."/>
            <person name="Gathman A."/>
            <person name="Goodell B."/>
            <person name="Henrissat B."/>
            <person name="Ihrmark K."/>
            <person name="Kauserud H."/>
            <person name="Kohler A."/>
            <person name="LaButti K."/>
            <person name="Lapidus A."/>
            <person name="Lavin J.L."/>
            <person name="Lee Y.-H."/>
            <person name="Lindquist E."/>
            <person name="Lilly W."/>
            <person name="Lucas S."/>
            <person name="Morin E."/>
            <person name="Murat C."/>
            <person name="Oguiza J.A."/>
            <person name="Park J."/>
            <person name="Pisabarro A.G."/>
            <person name="Riley R."/>
            <person name="Rosling A."/>
            <person name="Salamov A."/>
            <person name="Schmidt O."/>
            <person name="Schmutz J."/>
            <person name="Skrede I."/>
            <person name="Stenlid J."/>
            <person name="Wiebenga A."/>
            <person name="Xie X."/>
            <person name="Kues U."/>
            <person name="Hibbett D.S."/>
            <person name="Hoffmeister D."/>
            <person name="Hogberg N."/>
            <person name="Martin F."/>
            <person name="Grigoriev I.V."/>
            <person name="Watkinson S.C."/>
        </authorList>
    </citation>
    <scope>NUCLEOTIDE SEQUENCE</scope>
    <source>
        <strain evidence="2">S7.9</strain>
    </source>
</reference>
<accession>F8NVU2</accession>
<dbReference type="AlphaFoldDB" id="F8NVU2"/>
<protein>
    <submittedName>
        <fullName evidence="2">Uncharacterized protein</fullName>
    </submittedName>
</protein>
<dbReference type="HOGENOM" id="CLU_761086_0_0_1"/>
<dbReference type="KEGG" id="sla:SERLADRAFT_415418"/>
<dbReference type="Proteomes" id="UP000008064">
    <property type="component" value="Unassembled WGS sequence"/>
</dbReference>
<evidence type="ECO:0000313" key="2">
    <source>
        <dbReference type="EMBL" id="EGO24253.1"/>
    </source>
</evidence>
<sequence>MAPTSLPVPPGEQDNTGERSLSIDLSHLRQVLRRHKQPAQAQPNTRRYAALFHIPNCCSLPTDTDADTVSDYDGDLDEYLDGAQSHAEHRDLESDVDSVSDDESQWEYVPPTAYSAVTSPDHTNASLISTVSAAQEIAALYRAMYCDPEEVQESVHEDGQEQGICDKELPSIPDVGKDAISVYTVAPSLSCHSALDVSPPKPIEDLKLRRRRSDANALEEAEREALQVLQRTGLGRSDRVTCQRPGCYDTLHSLKSLTFHIHIHNIHETVRHARHRHAPGGLGLGVACAECGRHYECARELSMHACGRLPKGVQRKREGEGMGTSAGPCPSSIPLPLSPPMSPIRDGFRRVFLKPCLEDGSSFP</sequence>